<dbReference type="EMBL" id="MAQA01000005">
    <property type="protein sequence ID" value="OCI32496.1"/>
    <property type="molecule type" value="Genomic_DNA"/>
</dbReference>
<feature type="region of interest" description="Disordered" evidence="1">
    <location>
        <begin position="1"/>
        <end position="217"/>
    </location>
</feature>
<gene>
    <name evidence="2" type="ORF">OERS_06790</name>
</gene>
<dbReference type="Proteomes" id="UP000093412">
    <property type="component" value="Unassembled WGS sequence"/>
</dbReference>
<keyword evidence="3" id="KW-1185">Reference proteome</keyword>
<evidence type="ECO:0000313" key="2">
    <source>
        <dbReference type="EMBL" id="OCI32496.1"/>
    </source>
</evidence>
<evidence type="ECO:0000256" key="1">
    <source>
        <dbReference type="SAM" id="MobiDB-lite"/>
    </source>
</evidence>
<sequence>MVPGPSCVRGVGATGGVHPGRRARHATCAAGPPPSRVAGTWSAPGSPGSDVGPSNDRAGGRPRPEPRHSTPTLGAPQRDAANGGHLGSSTPVGRISIQGRALATPRGLARHPQEPRPTPRGRPDLRASPRAVCPRPAPAHPVPRSRRLRGRVHARPASPPRAARAGARGTHGGQFRRRPRSTLPSRRADLPGRGHVLAPHGGRSPGTASARAPSTAREVARLQPRWATTARGGADRRALRAIARHFLYSQDVLTAWEATCGRLITAFEDQGVDLRRLADAPDTPVRARVVVARR</sequence>
<reference evidence="2 3" key="1">
    <citation type="submission" date="2016-06" db="EMBL/GenBank/DDBJ databases">
        <title>Genome sequence of Oerskovia enterophila DSM 43852.</title>
        <authorList>
            <person name="Poehlein A."/>
            <person name="Jag V."/>
            <person name="Bengelsdorf F.R."/>
            <person name="Daniel R."/>
            <person name="Duerre P."/>
        </authorList>
    </citation>
    <scope>NUCLEOTIDE SEQUENCE [LARGE SCALE GENOMIC DNA]</scope>
    <source>
        <strain evidence="2 3">DSM 43852</strain>
    </source>
</reference>
<organism evidence="2 3">
    <name type="scientific">Oerskovia enterophila</name>
    <dbReference type="NCBI Taxonomy" id="43678"/>
    <lineage>
        <taxon>Bacteria</taxon>
        <taxon>Bacillati</taxon>
        <taxon>Actinomycetota</taxon>
        <taxon>Actinomycetes</taxon>
        <taxon>Micrococcales</taxon>
        <taxon>Cellulomonadaceae</taxon>
        <taxon>Oerskovia</taxon>
    </lineage>
</organism>
<accession>A0ABX2Y903</accession>
<proteinExistence type="predicted"/>
<feature type="compositionally biased region" description="Basic and acidic residues" evidence="1">
    <location>
        <begin position="58"/>
        <end position="68"/>
    </location>
</feature>
<feature type="compositionally biased region" description="Basic residues" evidence="1">
    <location>
        <begin position="143"/>
        <end position="154"/>
    </location>
</feature>
<name>A0ABX2Y903_9CELL</name>
<comment type="caution">
    <text evidence="2">The sequence shown here is derived from an EMBL/GenBank/DDBJ whole genome shotgun (WGS) entry which is preliminary data.</text>
</comment>
<evidence type="ECO:0000313" key="3">
    <source>
        <dbReference type="Proteomes" id="UP000093412"/>
    </source>
</evidence>
<protein>
    <submittedName>
        <fullName evidence="2">Uncharacterized protein</fullName>
    </submittedName>
</protein>